<keyword evidence="7" id="KW-1185">Reference proteome</keyword>
<evidence type="ECO:0000256" key="4">
    <source>
        <dbReference type="SAM" id="MobiDB-lite"/>
    </source>
</evidence>
<feature type="domain" description="SH2" evidence="5">
    <location>
        <begin position="448"/>
        <end position="556"/>
    </location>
</feature>
<evidence type="ECO:0000313" key="8">
    <source>
        <dbReference type="WBParaSite" id="Minc3s00036g02094"/>
    </source>
</evidence>
<dbReference type="SUPFAM" id="SSF58038">
    <property type="entry name" value="SNARE fusion complex"/>
    <property type="match status" value="1"/>
</dbReference>
<feature type="domain" description="SH2" evidence="5">
    <location>
        <begin position="793"/>
        <end position="885"/>
    </location>
</feature>
<dbReference type="Proteomes" id="UP000887563">
    <property type="component" value="Unplaced"/>
</dbReference>
<evidence type="ECO:0000259" key="6">
    <source>
        <dbReference type="PROSITE" id="PS50892"/>
    </source>
</evidence>
<dbReference type="PROSITE" id="PS50892">
    <property type="entry name" value="V_SNARE"/>
    <property type="match status" value="1"/>
</dbReference>
<dbReference type="Pfam" id="PF00017">
    <property type="entry name" value="SH2"/>
    <property type="match status" value="2"/>
</dbReference>
<feature type="domain" description="V-SNARE coiled-coil homology" evidence="6">
    <location>
        <begin position="499"/>
        <end position="559"/>
    </location>
</feature>
<feature type="region of interest" description="Disordered" evidence="4">
    <location>
        <begin position="888"/>
        <end position="907"/>
    </location>
</feature>
<dbReference type="AlphaFoldDB" id="A0A914KKX3"/>
<dbReference type="InterPro" id="IPR042855">
    <property type="entry name" value="V_SNARE_CC"/>
</dbReference>
<feature type="region of interest" description="Disordered" evidence="4">
    <location>
        <begin position="151"/>
        <end position="176"/>
    </location>
</feature>
<reference evidence="8" key="1">
    <citation type="submission" date="2022-11" db="UniProtKB">
        <authorList>
            <consortium name="WormBaseParasite"/>
        </authorList>
    </citation>
    <scope>IDENTIFICATION</scope>
</reference>
<keyword evidence="2 3" id="KW-0175">Coiled coil</keyword>
<dbReference type="PRINTS" id="PR00219">
    <property type="entry name" value="SYNAPTOBREVN"/>
</dbReference>
<dbReference type="SUPFAM" id="SSF55550">
    <property type="entry name" value="SH2 domain"/>
    <property type="match status" value="2"/>
</dbReference>
<accession>A0A914KKX3</accession>
<dbReference type="PRINTS" id="PR00401">
    <property type="entry name" value="SH2DOMAIN"/>
</dbReference>
<name>A0A914KKX3_MELIC</name>
<sequence length="907" mass="106029">MSVLQEILEKGYVDPKVLEQLEEEQKQILFIKMREEQLRKWRIREADLASIEFENQRRQDRNQRTNFVDDKHHRVKWLNGRDGNVWVWVMGEHPSDLSIEQILENEAKERAKNLAEKEIIQDIERTEDIQSLIDQEEAALKSELAKIDLNQNGTDSELDNKTDSHSPYDELPDESSINDDILENNIATTPSYSQKMNNLVVDSRLQNNGYLTSKMIMADKTSLSSPDSNEIYDNLVSPSHSAANFAPQNSYDLRRQSTFDKLNGSKRLDFKRTERSMPPPIPEKPASLRRTISSHMGNETRFVHRGDGDEQNLEFNTIRSYIPPEEIEKRQSKIFEQLKEQRDRLEREAEMEARREQAEYEERKRKAREAEESVRRIAARARDQHRKNMRTSDALLPLFKEKPTCANSIRDALRALPRPPKPKSRRAILTWFWNSELEQWRGQSPPKWFHGIISREEAEKLLIGKQTGAFLVRVTERIFGYTVSYRAVEGLKNFLVERIVDGYQFMVQAVTSVMSENMTRIMDRGGRLDSLEQQSDALQESAHTFTQTGQQLRRTMWLRNLKWTIIFVAILVILFIMDNLVSPSHSAANFAPQNSYDLRRQSTFDKLNGSKRLDFKRTERSMPPPIPEKPASLRRTISSHMGNETRFVHRGDGDEQNLEFNTIRSYIPPEEIEKRQSKIFEQLKEQRDRLEREAEMEARREQAEYEERKRKAREAEESVRRIAARARDQHRKNMRTSDALLPLFKEKPTCANSIRDALRALPRPPKPKSRRAILTWFWNSELEQWRGQSPPKWFHGIISREEAEKLLIGKQTGAFLVRVTERIFGYTVSYRAVEGLKNFLVERIVDGYQFMGTNQLVHSTLAELVFYYQTHPITLKGSEVLIEPVGQDKTPPDYEDLFQPFGEGHED</sequence>
<evidence type="ECO:0000313" key="7">
    <source>
        <dbReference type="Proteomes" id="UP000887563"/>
    </source>
</evidence>
<dbReference type="PANTHER" id="PTHR14388">
    <property type="entry name" value="T CELL-SPECIFIC ADAPTER PROTEIN TSAD"/>
    <property type="match status" value="1"/>
</dbReference>
<feature type="coiled-coil region" evidence="3">
    <location>
        <begin position="328"/>
        <end position="380"/>
    </location>
</feature>
<dbReference type="GO" id="GO:0005737">
    <property type="term" value="C:cytoplasm"/>
    <property type="evidence" value="ECO:0007669"/>
    <property type="project" value="TreeGrafter"/>
</dbReference>
<dbReference type="Gene3D" id="3.30.505.10">
    <property type="entry name" value="SH2 domain"/>
    <property type="match status" value="2"/>
</dbReference>
<dbReference type="GO" id="GO:0016192">
    <property type="term" value="P:vesicle-mediated transport"/>
    <property type="evidence" value="ECO:0007669"/>
    <property type="project" value="InterPro"/>
</dbReference>
<dbReference type="GO" id="GO:0016020">
    <property type="term" value="C:membrane"/>
    <property type="evidence" value="ECO:0007669"/>
    <property type="project" value="InterPro"/>
</dbReference>
<organism evidence="7 8">
    <name type="scientific">Meloidogyne incognita</name>
    <name type="common">Southern root-knot nematode worm</name>
    <name type="synonym">Oxyuris incognita</name>
    <dbReference type="NCBI Taxonomy" id="6306"/>
    <lineage>
        <taxon>Eukaryota</taxon>
        <taxon>Metazoa</taxon>
        <taxon>Ecdysozoa</taxon>
        <taxon>Nematoda</taxon>
        <taxon>Chromadorea</taxon>
        <taxon>Rhabditida</taxon>
        <taxon>Tylenchina</taxon>
        <taxon>Tylenchomorpha</taxon>
        <taxon>Tylenchoidea</taxon>
        <taxon>Meloidogynidae</taxon>
        <taxon>Meloidogyninae</taxon>
        <taxon>Meloidogyne</taxon>
        <taxon>Meloidogyne incognita group</taxon>
    </lineage>
</organism>
<dbReference type="InterPro" id="IPR036860">
    <property type="entry name" value="SH2_dom_sf"/>
</dbReference>
<dbReference type="InterPro" id="IPR000980">
    <property type="entry name" value="SH2"/>
</dbReference>
<evidence type="ECO:0000256" key="3">
    <source>
        <dbReference type="SAM" id="Coils"/>
    </source>
</evidence>
<dbReference type="PANTHER" id="PTHR14388:SF17">
    <property type="entry name" value="SH2 DOMAIN-CONTAINING PROTEIN"/>
    <property type="match status" value="1"/>
</dbReference>
<feature type="compositionally biased region" description="Basic and acidic residues" evidence="4">
    <location>
        <begin position="158"/>
        <end position="168"/>
    </location>
</feature>
<dbReference type="PROSITE" id="PS50001">
    <property type="entry name" value="SH2"/>
    <property type="match status" value="2"/>
</dbReference>
<dbReference type="WBParaSite" id="Minc3s00036g02094">
    <property type="protein sequence ID" value="Minc3s00036g02094"/>
    <property type="gene ID" value="Minc3s00036g02094"/>
</dbReference>
<keyword evidence="1" id="KW-0727">SH2 domain</keyword>
<evidence type="ECO:0000256" key="2">
    <source>
        <dbReference type="PROSITE-ProRule" id="PRU00290"/>
    </source>
</evidence>
<feature type="coiled-coil region" evidence="3">
    <location>
        <begin position="673"/>
        <end position="725"/>
    </location>
</feature>
<dbReference type="SMART" id="SM00252">
    <property type="entry name" value="SH2"/>
    <property type="match status" value="2"/>
</dbReference>
<proteinExistence type="predicted"/>
<protein>
    <submittedName>
        <fullName evidence="8">SH2 domain-containing protein</fullName>
    </submittedName>
</protein>
<dbReference type="InterPro" id="IPR001388">
    <property type="entry name" value="Synaptobrevin-like"/>
</dbReference>
<evidence type="ECO:0000259" key="5">
    <source>
        <dbReference type="PROSITE" id="PS50001"/>
    </source>
</evidence>
<dbReference type="Pfam" id="PF00957">
    <property type="entry name" value="Synaptobrevin"/>
    <property type="match status" value="1"/>
</dbReference>
<dbReference type="Gene3D" id="1.20.5.110">
    <property type="match status" value="1"/>
</dbReference>
<evidence type="ECO:0000256" key="1">
    <source>
        <dbReference type="PROSITE-ProRule" id="PRU00191"/>
    </source>
</evidence>